<accession>A0A2V2MWT3</accession>
<gene>
    <name evidence="2" type="ORF">DK846_13855</name>
</gene>
<evidence type="ECO:0000313" key="3">
    <source>
        <dbReference type="Proteomes" id="UP000245657"/>
    </source>
</evidence>
<dbReference type="InterPro" id="IPR058592">
    <property type="entry name" value="Gtf3_C"/>
</dbReference>
<organism evidence="2 3">
    <name type="scientific">Methanospirillum lacunae</name>
    <dbReference type="NCBI Taxonomy" id="668570"/>
    <lineage>
        <taxon>Archaea</taxon>
        <taxon>Methanobacteriati</taxon>
        <taxon>Methanobacteriota</taxon>
        <taxon>Stenosarchaea group</taxon>
        <taxon>Methanomicrobia</taxon>
        <taxon>Methanomicrobiales</taxon>
        <taxon>Methanospirillaceae</taxon>
        <taxon>Methanospirillum</taxon>
    </lineage>
</organism>
<proteinExistence type="predicted"/>
<protein>
    <recommendedName>
        <fullName evidence="1">Glucosyltransferase 3-like C-terminal domain-containing protein</fullName>
    </recommendedName>
</protein>
<dbReference type="Proteomes" id="UP000245657">
    <property type="component" value="Unassembled WGS sequence"/>
</dbReference>
<sequence length="417" mass="48419">MTKPKILIIHPEGNINTNPNLSGIVEILCDIGYNVDIVSPEMNFFQETPCVGSKLLLYNSSSKRKYFFNKKIPIVLKIAQIGRNNNIRKEKINRSIYLIRDFLFKKKVIRKNNIVFILISNYLWDRTKYKIIIGIDRDGIIEASYFSKIFDIPYALISYEIFFLDETSEEFKKPEISACKEIAFAVCQDPLRSSLLVQENQISQPNIVNIPVAGREIRTGKQSHYLHEKLNIPKEKKIALFAGSISKWSMIEELIMTVQKWPDNWVLVLHSRYGINYQDLWEFQYDTESIFISFDSYNELQDLSEMLFSVNLGIALYNPTFESIYTGKNIKYLGLSSGKIATYLQHGIPVLTNQNGIIGEYIREYQAGYTINNVEDIPDILQKINFSGCKERCYKLFKEKLDLNLHIHPLIKKIMET</sequence>
<dbReference type="GeneID" id="97548394"/>
<dbReference type="EMBL" id="QGMY01000010">
    <property type="protein sequence ID" value="PWR70690.1"/>
    <property type="molecule type" value="Genomic_DNA"/>
</dbReference>
<dbReference type="SUPFAM" id="SSF53756">
    <property type="entry name" value="UDP-Glycosyltransferase/glycogen phosphorylase"/>
    <property type="match status" value="1"/>
</dbReference>
<dbReference type="Pfam" id="PF26337">
    <property type="entry name" value="Gtf3_C"/>
    <property type="match status" value="1"/>
</dbReference>
<dbReference type="Gene3D" id="3.40.50.2000">
    <property type="entry name" value="Glycogen Phosphorylase B"/>
    <property type="match status" value="1"/>
</dbReference>
<dbReference type="AlphaFoldDB" id="A0A2V2MWT3"/>
<comment type="caution">
    <text evidence="2">The sequence shown here is derived from an EMBL/GenBank/DDBJ whole genome shotgun (WGS) entry which is preliminary data.</text>
</comment>
<evidence type="ECO:0000313" key="2">
    <source>
        <dbReference type="EMBL" id="PWR70690.1"/>
    </source>
</evidence>
<evidence type="ECO:0000259" key="1">
    <source>
        <dbReference type="Pfam" id="PF26337"/>
    </source>
</evidence>
<keyword evidence="3" id="KW-1185">Reference proteome</keyword>
<feature type="domain" description="Glucosyltransferase 3-like C-terminal" evidence="1">
    <location>
        <begin position="313"/>
        <end position="385"/>
    </location>
</feature>
<name>A0A2V2MWT3_9EURY</name>
<reference evidence="2 3" key="1">
    <citation type="submission" date="2018-05" db="EMBL/GenBank/DDBJ databases">
        <title>Draft genome of Methanospirillum lacunae Ki8-1.</title>
        <authorList>
            <person name="Dueholm M.S."/>
            <person name="Nielsen P.H."/>
            <person name="Bakmann L.F."/>
            <person name="Otzen D.E."/>
        </authorList>
    </citation>
    <scope>NUCLEOTIDE SEQUENCE [LARGE SCALE GENOMIC DNA]</scope>
    <source>
        <strain evidence="2 3">Ki8-1</strain>
    </source>
</reference>
<dbReference type="RefSeq" id="WP_109969562.1">
    <property type="nucleotide sequence ID" value="NZ_CP176093.1"/>
</dbReference>